<dbReference type="Proteomes" id="UP000808337">
    <property type="component" value="Unassembled WGS sequence"/>
</dbReference>
<evidence type="ECO:0000313" key="1">
    <source>
        <dbReference type="EMBL" id="MBK9983127.1"/>
    </source>
</evidence>
<evidence type="ECO:0000313" key="2">
    <source>
        <dbReference type="Proteomes" id="UP000808337"/>
    </source>
</evidence>
<dbReference type="AlphaFoldDB" id="A0A9D7XTY2"/>
<proteinExistence type="predicted"/>
<accession>A0A9D7XTY2</accession>
<name>A0A9D7XTY2_9BACT</name>
<gene>
    <name evidence="1" type="ORF">IPP15_12020</name>
</gene>
<protein>
    <submittedName>
        <fullName evidence="1">Uncharacterized protein</fullName>
    </submittedName>
</protein>
<organism evidence="1 2">
    <name type="scientific">Candidatus Opimibacter skivensis</name>
    <dbReference type="NCBI Taxonomy" id="2982028"/>
    <lineage>
        <taxon>Bacteria</taxon>
        <taxon>Pseudomonadati</taxon>
        <taxon>Bacteroidota</taxon>
        <taxon>Saprospiria</taxon>
        <taxon>Saprospirales</taxon>
        <taxon>Saprospiraceae</taxon>
        <taxon>Candidatus Opimibacter</taxon>
    </lineage>
</organism>
<reference evidence="1 2" key="1">
    <citation type="submission" date="2020-10" db="EMBL/GenBank/DDBJ databases">
        <title>Connecting structure to function with the recovery of over 1000 high-quality activated sludge metagenome-assembled genomes encoding full-length rRNA genes using long-read sequencing.</title>
        <authorList>
            <person name="Singleton C.M."/>
            <person name="Petriglieri F."/>
            <person name="Kristensen J.M."/>
            <person name="Kirkegaard R.H."/>
            <person name="Michaelsen T.Y."/>
            <person name="Andersen M.H."/>
            <person name="Karst S.M."/>
            <person name="Dueholm M.S."/>
            <person name="Nielsen P.H."/>
            <person name="Albertsen M."/>
        </authorList>
    </citation>
    <scope>NUCLEOTIDE SEQUENCE [LARGE SCALE GENOMIC DNA]</scope>
    <source>
        <strain evidence="1">Ribe_18-Q3-R11-54_MAXAC.273</strain>
    </source>
</reference>
<dbReference type="EMBL" id="JADKGY010000009">
    <property type="protein sequence ID" value="MBK9983127.1"/>
    <property type="molecule type" value="Genomic_DNA"/>
</dbReference>
<comment type="caution">
    <text evidence="1">The sequence shown here is derived from an EMBL/GenBank/DDBJ whole genome shotgun (WGS) entry which is preliminary data.</text>
</comment>
<sequence>MKGLRTGLSYHYHNTHLYGKFGELMLKMLINDSFTSYVSNERVKIVNYKALLHWYYLASRKTGMWFHVAAGEWHHAHHVLSPDDQRALSSDRCRKANCMKGLIKLVSKHEGQIELAG</sequence>